<dbReference type="InterPro" id="IPR036188">
    <property type="entry name" value="FAD/NAD-bd_sf"/>
</dbReference>
<dbReference type="PANTHER" id="PTHR42887">
    <property type="entry name" value="OS12G0638800 PROTEIN"/>
    <property type="match status" value="1"/>
</dbReference>
<dbReference type="Pfam" id="PF22780">
    <property type="entry name" value="HI0933_like_1st"/>
    <property type="match status" value="1"/>
</dbReference>
<reference evidence="7" key="1">
    <citation type="submission" date="2021-06" db="EMBL/GenBank/DDBJ databases">
        <title>Description of novel taxa of the family Lachnospiraceae.</title>
        <authorList>
            <person name="Chaplin A.V."/>
            <person name="Sokolova S.R."/>
            <person name="Pikina A.P."/>
            <person name="Korzhanova M."/>
            <person name="Belova V."/>
            <person name="Korostin D."/>
            <person name="Efimov B.A."/>
        </authorList>
    </citation>
    <scope>NUCLEOTIDE SEQUENCE</scope>
    <source>
        <strain evidence="7">ASD5720</strain>
    </source>
</reference>
<dbReference type="Gene3D" id="2.40.30.10">
    <property type="entry name" value="Translation factors"/>
    <property type="match status" value="1"/>
</dbReference>
<dbReference type="SUPFAM" id="SSF160996">
    <property type="entry name" value="HI0933 insert domain-like"/>
    <property type="match status" value="1"/>
</dbReference>
<dbReference type="PRINTS" id="PR00411">
    <property type="entry name" value="PNDRDTASEI"/>
</dbReference>
<name>A0A949K4H0_9FIRM</name>
<dbReference type="InterPro" id="IPR023166">
    <property type="entry name" value="BaiN-like_dom_sf"/>
</dbReference>
<dbReference type="Gene3D" id="1.10.8.260">
    <property type="entry name" value="HI0933 insert domain-like"/>
    <property type="match status" value="1"/>
</dbReference>
<evidence type="ECO:0000313" key="8">
    <source>
        <dbReference type="Proteomes" id="UP000712157"/>
    </source>
</evidence>
<dbReference type="NCBIfam" id="TIGR00275">
    <property type="entry name" value="aminoacetone oxidase family FAD-binding enzyme"/>
    <property type="match status" value="1"/>
</dbReference>
<protein>
    <submittedName>
        <fullName evidence="7">NAD(P)/FAD-dependent oxidoreductase</fullName>
    </submittedName>
</protein>
<comment type="caution">
    <text evidence="7">The sequence shown here is derived from an EMBL/GenBank/DDBJ whole genome shotgun (WGS) entry which is preliminary data.</text>
</comment>
<dbReference type="PANTHER" id="PTHR42887:SF2">
    <property type="entry name" value="OS12G0638800 PROTEIN"/>
    <property type="match status" value="1"/>
</dbReference>
<evidence type="ECO:0000259" key="6">
    <source>
        <dbReference type="Pfam" id="PF22780"/>
    </source>
</evidence>
<dbReference type="Gene3D" id="3.50.50.60">
    <property type="entry name" value="FAD/NAD(P)-binding domain"/>
    <property type="match status" value="1"/>
</dbReference>
<dbReference type="Proteomes" id="UP000712157">
    <property type="component" value="Unassembled WGS sequence"/>
</dbReference>
<feature type="domain" description="RsdA/BaiN/AoA(So)-like Rossmann fold-like" evidence="5">
    <location>
        <begin position="3"/>
        <end position="410"/>
    </location>
</feature>
<evidence type="ECO:0000256" key="3">
    <source>
        <dbReference type="ARBA" id="ARBA00022827"/>
    </source>
</evidence>
<proteinExistence type="predicted"/>
<keyword evidence="3" id="KW-0274">FAD</keyword>
<evidence type="ECO:0000256" key="4">
    <source>
        <dbReference type="SAM" id="SignalP"/>
    </source>
</evidence>
<accession>A0A949K4H0</accession>
<comment type="cofactor">
    <cofactor evidence="1">
        <name>FAD</name>
        <dbReference type="ChEBI" id="CHEBI:57692"/>
    </cofactor>
</comment>
<keyword evidence="8" id="KW-1185">Reference proteome</keyword>
<gene>
    <name evidence="7" type="ORF">KTH89_02275</name>
</gene>
<keyword evidence="4" id="KW-0732">Signal</keyword>
<dbReference type="EMBL" id="JAHQCW010000002">
    <property type="protein sequence ID" value="MBU9735343.1"/>
    <property type="molecule type" value="Genomic_DNA"/>
</dbReference>
<dbReference type="Pfam" id="PF03486">
    <property type="entry name" value="HI0933_like"/>
    <property type="match status" value="1"/>
</dbReference>
<keyword evidence="2" id="KW-0285">Flavoprotein</keyword>
<evidence type="ECO:0000256" key="2">
    <source>
        <dbReference type="ARBA" id="ARBA00022630"/>
    </source>
</evidence>
<dbReference type="AlphaFoldDB" id="A0A949K4H0"/>
<dbReference type="PRINTS" id="PR00368">
    <property type="entry name" value="FADPNR"/>
</dbReference>
<sequence>MKKVVIVGAGASGLMAGIAAARAGAQVTILEHTPQIGKKIRVTGNGRCNLTNTDQSPEHYRGTHPEFAMEALRKFSMADTVKFFGELGIYTKNRNGYLYPHSDQAADVAEVLMAENEHQHVKISCNSVVRSIHVNDRTGAGNEKDQRFLIETESWTYPADALILCTGSKAAPKTGSDGSGYPLAEQLGHRIITPLPALVQLKAAGKEFQKLAGIRAEAKVTLRVEDTSVCSDQGEVQLTGYGISGIPVFQVSRFAAEALEQQKKVQVWLDFFPEFTADNLMTFFKQRIQQISYKRMGQFFTGMLPGKLSEVLLIKAGLKASEPVGRLSPEGMMKLILLLKAYPVDITGTNSFDQAQTCAGGVDTREVDPGTMESGIVPGLYLAGELLDIDGACGGYNLQWAWTSGYIAGTSAAGGRLQRKEQP</sequence>
<feature type="chain" id="PRO_5036816734" evidence="4">
    <location>
        <begin position="22"/>
        <end position="423"/>
    </location>
</feature>
<dbReference type="InterPro" id="IPR004792">
    <property type="entry name" value="BaiN-like"/>
</dbReference>
<feature type="signal peptide" evidence="4">
    <location>
        <begin position="1"/>
        <end position="21"/>
    </location>
</feature>
<dbReference type="SUPFAM" id="SSF51905">
    <property type="entry name" value="FAD/NAD(P)-binding domain"/>
    <property type="match status" value="1"/>
</dbReference>
<evidence type="ECO:0000313" key="7">
    <source>
        <dbReference type="EMBL" id="MBU9735343.1"/>
    </source>
</evidence>
<evidence type="ECO:0000256" key="1">
    <source>
        <dbReference type="ARBA" id="ARBA00001974"/>
    </source>
</evidence>
<organism evidence="7 8">
    <name type="scientific">Diplocloster agilis</name>
    <dbReference type="NCBI Taxonomy" id="2850323"/>
    <lineage>
        <taxon>Bacteria</taxon>
        <taxon>Bacillati</taxon>
        <taxon>Bacillota</taxon>
        <taxon>Clostridia</taxon>
        <taxon>Lachnospirales</taxon>
        <taxon>Lachnospiraceae</taxon>
        <taxon>Diplocloster</taxon>
    </lineage>
</organism>
<dbReference type="InterPro" id="IPR057661">
    <property type="entry name" value="RsdA/BaiN/AoA(So)_Rossmann"/>
</dbReference>
<evidence type="ECO:0000259" key="5">
    <source>
        <dbReference type="Pfam" id="PF03486"/>
    </source>
</evidence>
<dbReference type="RefSeq" id="WP_238720462.1">
    <property type="nucleotide sequence ID" value="NZ_JAHQCW010000002.1"/>
</dbReference>
<feature type="domain" description="RsdA/BaiN/AoA(So)-like insert" evidence="6">
    <location>
        <begin position="196"/>
        <end position="356"/>
    </location>
</feature>
<dbReference type="InterPro" id="IPR055178">
    <property type="entry name" value="RsdA/BaiN/AoA(So)-like_dom"/>
</dbReference>